<dbReference type="Proteomes" id="UP000232883">
    <property type="component" value="Chromosome"/>
</dbReference>
<accession>A0A2K8Z1V7</accession>
<dbReference type="KEGG" id="spir:CWM47_19785"/>
<dbReference type="EMBL" id="CP025096">
    <property type="protein sequence ID" value="AUD03867.1"/>
    <property type="molecule type" value="Genomic_DNA"/>
</dbReference>
<organism evidence="1 2">
    <name type="scientific">Spirosoma pollinicola</name>
    <dbReference type="NCBI Taxonomy" id="2057025"/>
    <lineage>
        <taxon>Bacteria</taxon>
        <taxon>Pseudomonadati</taxon>
        <taxon>Bacteroidota</taxon>
        <taxon>Cytophagia</taxon>
        <taxon>Cytophagales</taxon>
        <taxon>Cytophagaceae</taxon>
        <taxon>Spirosoma</taxon>
    </lineage>
</organism>
<dbReference type="AlphaFoldDB" id="A0A2K8Z1V7"/>
<name>A0A2K8Z1V7_9BACT</name>
<keyword evidence="2" id="KW-1185">Reference proteome</keyword>
<sequence>MKAYTEFVDFIVQGLSPQQILAFRPSDETRERVRYLLTAEKTGTISADETTELNEFEQFEHLMRMTKARASQHGARG</sequence>
<gene>
    <name evidence="1" type="ORF">CWM47_19785</name>
</gene>
<dbReference type="RefSeq" id="WP_100989934.1">
    <property type="nucleotide sequence ID" value="NZ_CP025096.1"/>
</dbReference>
<dbReference type="OrthoDB" id="964786at2"/>
<evidence type="ECO:0000313" key="2">
    <source>
        <dbReference type="Proteomes" id="UP000232883"/>
    </source>
</evidence>
<protein>
    <submittedName>
        <fullName evidence="1">Uncharacterized protein</fullName>
    </submittedName>
</protein>
<reference evidence="1 2" key="1">
    <citation type="submission" date="2017-11" db="EMBL/GenBank/DDBJ databases">
        <title>Taxonomic description and genome sequences of Spirosoma HA7 sp. nov., isolated from pollen microhabitat of Corylus avellana.</title>
        <authorList>
            <person name="Ambika Manirajan B."/>
            <person name="Suarez C."/>
            <person name="Ratering S."/>
            <person name="Geissler-Plaum R."/>
            <person name="Cardinale M."/>
            <person name="Sylvia S."/>
        </authorList>
    </citation>
    <scope>NUCLEOTIDE SEQUENCE [LARGE SCALE GENOMIC DNA]</scope>
    <source>
        <strain evidence="1 2">HA7</strain>
    </source>
</reference>
<evidence type="ECO:0000313" key="1">
    <source>
        <dbReference type="EMBL" id="AUD03867.1"/>
    </source>
</evidence>
<proteinExistence type="predicted"/>